<dbReference type="EMBL" id="JAHMUF010000026">
    <property type="protein sequence ID" value="KAG7191572.1"/>
    <property type="molecule type" value="Genomic_DNA"/>
</dbReference>
<evidence type="ECO:0000313" key="2">
    <source>
        <dbReference type="Proteomes" id="UP000790833"/>
    </source>
</evidence>
<protein>
    <submittedName>
        <fullName evidence="1">Uncharacterized protein</fullName>
    </submittedName>
</protein>
<dbReference type="GeneID" id="66116339"/>
<comment type="caution">
    <text evidence="1">The sequence shown here is derived from an EMBL/GenBank/DDBJ whole genome shotgun (WGS) entry which is preliminary data.</text>
</comment>
<proteinExistence type="predicted"/>
<keyword evidence="2" id="KW-1185">Reference proteome</keyword>
<organism evidence="1 2">
    <name type="scientific">Scheffersomyces spartinae</name>
    <dbReference type="NCBI Taxonomy" id="45513"/>
    <lineage>
        <taxon>Eukaryota</taxon>
        <taxon>Fungi</taxon>
        <taxon>Dikarya</taxon>
        <taxon>Ascomycota</taxon>
        <taxon>Saccharomycotina</taxon>
        <taxon>Pichiomycetes</taxon>
        <taxon>Debaryomycetaceae</taxon>
        <taxon>Scheffersomyces</taxon>
    </lineage>
</organism>
<accession>A0A9P7V560</accession>
<dbReference type="Proteomes" id="UP000790833">
    <property type="component" value="Unassembled WGS sequence"/>
</dbReference>
<reference evidence="1" key="1">
    <citation type="submission" date="2021-03" db="EMBL/GenBank/DDBJ databases">
        <authorList>
            <person name="Palmer J.M."/>
        </authorList>
    </citation>
    <scope>NUCLEOTIDE SEQUENCE</scope>
    <source>
        <strain evidence="1">ARV_011</strain>
    </source>
</reference>
<sequence>MMMSDIDVVTAGTWTATTVSSTTTAAGAVKTASVGNSIHSASTNSSLATATMMDSDNVHYTSIHENGAVFRQFEDLGDFFRSTLYKEIRKGKQKTQLGIHLKKKNVAYLFDPAANDFQSDGSWWSSPSNNNVPINFLEVDYGKANSQTVYDFPISLCALSIHGEGGTYEMSNTLTRGLHVNIGPSFGATLVLLSSRMQGGIGGVSTDLSTSGGISCELPKQGKLQVFVDLPFVSFPEARKRDVVILNKKIDSQGKWSKLKPTVQERSSLGTLLFNLAEFPTPKCVDDPAKLQCSANKSVVGNAYEAAKRLT</sequence>
<evidence type="ECO:0000313" key="1">
    <source>
        <dbReference type="EMBL" id="KAG7191572.1"/>
    </source>
</evidence>
<gene>
    <name evidence="1" type="ORF">KQ657_002965</name>
</gene>
<dbReference type="RefSeq" id="XP_043047124.1">
    <property type="nucleotide sequence ID" value="XM_043193705.1"/>
</dbReference>
<dbReference type="AlphaFoldDB" id="A0A9P7V560"/>
<name>A0A9P7V560_9ASCO</name>